<accession>A0A4P7Y9Q9</accession>
<proteinExistence type="predicted"/>
<organism evidence="1 2">
    <name type="scientific">Pseudomonas veronii</name>
    <dbReference type="NCBI Taxonomy" id="76761"/>
    <lineage>
        <taxon>Bacteria</taxon>
        <taxon>Pseudomonadati</taxon>
        <taxon>Pseudomonadota</taxon>
        <taxon>Gammaproteobacteria</taxon>
        <taxon>Pseudomonadales</taxon>
        <taxon>Pseudomonadaceae</taxon>
        <taxon>Pseudomonas</taxon>
    </lineage>
</organism>
<dbReference type="RefSeq" id="WP_141123437.1">
    <property type="nucleotide sequence ID" value="NZ_CP039631.3"/>
</dbReference>
<evidence type="ECO:0000313" key="2">
    <source>
        <dbReference type="Proteomes" id="UP000298274"/>
    </source>
</evidence>
<gene>
    <name evidence="1" type="ORF">E4167_23325</name>
</gene>
<reference evidence="2" key="1">
    <citation type="submission" date="2019-04" db="EMBL/GenBank/DDBJ databases">
        <title>Complete genome sequence of Pseudomonas veronii strain PVy, a versatile degrader capable of using multiple contaminants as sole carbon sources.</title>
        <authorList>
            <person name="Lopez-Echartea E."/>
            <person name="Ridl J."/>
            <person name="Pajer P."/>
            <person name="Strejcek M."/>
            <person name="Suman J."/>
            <person name="Uhlik O."/>
        </authorList>
    </citation>
    <scope>NUCLEOTIDE SEQUENCE [LARGE SCALE GENOMIC DNA]</scope>
    <source>
        <strain evidence="2">Pvy</strain>
    </source>
</reference>
<dbReference type="AlphaFoldDB" id="A0A4P7Y9Q9"/>
<evidence type="ECO:0000313" key="1">
    <source>
        <dbReference type="EMBL" id="QCG67320.1"/>
    </source>
</evidence>
<name>A0A4P7Y9Q9_PSEVE</name>
<protein>
    <submittedName>
        <fullName evidence="1">Uncharacterized protein</fullName>
    </submittedName>
</protein>
<dbReference type="Proteomes" id="UP000298274">
    <property type="component" value="Chromosome"/>
</dbReference>
<dbReference type="EMBL" id="CP039631">
    <property type="protein sequence ID" value="QCG67320.1"/>
    <property type="molecule type" value="Genomic_DNA"/>
</dbReference>
<sequence>MNQISIVGYESECNCEHCGRSLKHGIKLSDGRIVGATCLDKKLTMPRTYQGKKFRFGAEFIVKVAKVVQFYSPANWSRFGVSASSTTFEAAQ</sequence>